<dbReference type="Pfam" id="PF00005">
    <property type="entry name" value="ABC_tran"/>
    <property type="match status" value="1"/>
</dbReference>
<keyword evidence="12" id="KW-1185">Reference proteome</keyword>
<evidence type="ECO:0000256" key="6">
    <source>
        <dbReference type="ARBA" id="ARBA00022989"/>
    </source>
</evidence>
<feature type="domain" description="ABC transmembrane type-1" evidence="10">
    <location>
        <begin position="24"/>
        <end position="306"/>
    </location>
</feature>
<keyword evidence="6 8" id="KW-1133">Transmembrane helix</keyword>
<feature type="domain" description="ABC transporter" evidence="9">
    <location>
        <begin position="334"/>
        <end position="572"/>
    </location>
</feature>
<keyword evidence="3 8" id="KW-0812">Transmembrane</keyword>
<proteinExistence type="predicted"/>
<evidence type="ECO:0000256" key="5">
    <source>
        <dbReference type="ARBA" id="ARBA00022840"/>
    </source>
</evidence>
<dbReference type="EMBL" id="FRFD01000014">
    <property type="protein sequence ID" value="SHO53647.1"/>
    <property type="molecule type" value="Genomic_DNA"/>
</dbReference>
<feature type="transmembrane region" description="Helical" evidence="8">
    <location>
        <begin position="147"/>
        <end position="180"/>
    </location>
</feature>
<dbReference type="OrthoDB" id="9762778at2"/>
<reference evidence="11 12" key="1">
    <citation type="submission" date="2016-12" db="EMBL/GenBank/DDBJ databases">
        <authorList>
            <person name="Song W.-J."/>
            <person name="Kurnit D.M."/>
        </authorList>
    </citation>
    <scope>NUCLEOTIDE SEQUENCE [LARGE SCALE GENOMIC DNA]</scope>
    <source>
        <strain evidence="11 12">DSM 12503</strain>
    </source>
</reference>
<dbReference type="AlphaFoldDB" id="A0A1M7YM20"/>
<dbReference type="GO" id="GO:0140359">
    <property type="term" value="F:ABC-type transporter activity"/>
    <property type="evidence" value="ECO:0007669"/>
    <property type="project" value="InterPro"/>
</dbReference>
<dbReference type="InterPro" id="IPR003593">
    <property type="entry name" value="AAA+_ATPase"/>
</dbReference>
<accession>A0A1M7YM20</accession>
<dbReference type="GO" id="GO:0016887">
    <property type="term" value="F:ATP hydrolysis activity"/>
    <property type="evidence" value="ECO:0007669"/>
    <property type="project" value="InterPro"/>
</dbReference>
<dbReference type="InterPro" id="IPR027417">
    <property type="entry name" value="P-loop_NTPase"/>
</dbReference>
<evidence type="ECO:0000256" key="4">
    <source>
        <dbReference type="ARBA" id="ARBA00022741"/>
    </source>
</evidence>
<dbReference type="PROSITE" id="PS50893">
    <property type="entry name" value="ABC_TRANSPORTER_2"/>
    <property type="match status" value="1"/>
</dbReference>
<dbReference type="Pfam" id="PF00664">
    <property type="entry name" value="ABC_membrane"/>
    <property type="match status" value="1"/>
</dbReference>
<dbReference type="STRING" id="1121345.SAMN02745217_04212"/>
<dbReference type="SMART" id="SM00382">
    <property type="entry name" value="AAA"/>
    <property type="match status" value="1"/>
</dbReference>
<dbReference type="GO" id="GO:0034040">
    <property type="term" value="F:ATPase-coupled lipid transmembrane transporter activity"/>
    <property type="evidence" value="ECO:0007669"/>
    <property type="project" value="TreeGrafter"/>
</dbReference>
<dbReference type="Proteomes" id="UP000184612">
    <property type="component" value="Unassembled WGS sequence"/>
</dbReference>
<keyword evidence="5 11" id="KW-0067">ATP-binding</keyword>
<evidence type="ECO:0000259" key="9">
    <source>
        <dbReference type="PROSITE" id="PS50893"/>
    </source>
</evidence>
<dbReference type="PROSITE" id="PS50929">
    <property type="entry name" value="ABC_TM1F"/>
    <property type="match status" value="1"/>
</dbReference>
<name>A0A1M7YM20_9FIRM</name>
<evidence type="ECO:0000313" key="12">
    <source>
        <dbReference type="Proteomes" id="UP000184612"/>
    </source>
</evidence>
<dbReference type="GO" id="GO:0005886">
    <property type="term" value="C:plasma membrane"/>
    <property type="evidence" value="ECO:0007669"/>
    <property type="project" value="UniProtKB-SubCell"/>
</dbReference>
<protein>
    <submittedName>
        <fullName evidence="11">ATP-binding cassette, subfamily B</fullName>
    </submittedName>
</protein>
<dbReference type="InterPro" id="IPR039421">
    <property type="entry name" value="Type_1_exporter"/>
</dbReference>
<evidence type="ECO:0000313" key="11">
    <source>
        <dbReference type="EMBL" id="SHO53647.1"/>
    </source>
</evidence>
<dbReference type="GO" id="GO:0005524">
    <property type="term" value="F:ATP binding"/>
    <property type="evidence" value="ECO:0007669"/>
    <property type="project" value="UniProtKB-KW"/>
</dbReference>
<evidence type="ECO:0000256" key="8">
    <source>
        <dbReference type="SAM" id="Phobius"/>
    </source>
</evidence>
<comment type="subcellular location">
    <subcellularLocation>
        <location evidence="1">Cell membrane</location>
        <topology evidence="1">Multi-pass membrane protein</topology>
    </subcellularLocation>
</comment>
<sequence length="582" mass="63953">MFHTIGRITGWTKEYNKRLYLGYICSFLSSWCTAAPIMLAAWLLEKMIEDSKGEAILGRAYVGYSIAGMVLAIFLRFLFTYWKNKLQESIGYEVAAKQRIQIGDTLKRVSLGYFSEKKTGDILAAVTTELSTLELQGMKMIDAVVNGYLQVAAIICFVAFVSFPAAAVCMAGVILSAFALHGIGKQSAETAPVIHKANEDLSGASIEYIRGLAVVKSFGQEGASINYFKKAAKDSKNICIKNEYGFVPWNCLHLFSLKSASVALVTIAAWEALQGIMGGPMFLMICFFSFTIFGGAESINDAAHILSVIDEVLDKLEDMEKAPFLDKDGKEINLNSYDIVFDKVSFGYGDREILHDITFRIPEKTTTAVIGPSGSGKSTICSLVARFYDVDAGAVKVGGHDVREFTCDSLLQNISMVFQNVYLFRDTITNNIRFGKEDASMEEIVEAAKKARCHDFILALPDGYDTVIGEGGASLSGGEKQRVSIARAILKDAPVIILDEATASIDPENEAQIQTAIGELTRNKTIIIIAHRLATIEEADQILVLEEGRITQQGRHEELVGSEGLYRKFISIREKAEGWRIV</sequence>
<dbReference type="SUPFAM" id="SSF90123">
    <property type="entry name" value="ABC transporter transmembrane region"/>
    <property type="match status" value="1"/>
</dbReference>
<dbReference type="SUPFAM" id="SSF52540">
    <property type="entry name" value="P-loop containing nucleoside triphosphate hydrolases"/>
    <property type="match status" value="1"/>
</dbReference>
<evidence type="ECO:0000256" key="3">
    <source>
        <dbReference type="ARBA" id="ARBA00022692"/>
    </source>
</evidence>
<evidence type="ECO:0000259" key="10">
    <source>
        <dbReference type="PROSITE" id="PS50929"/>
    </source>
</evidence>
<dbReference type="RefSeq" id="WP_073590844.1">
    <property type="nucleotide sequence ID" value="NZ_FRFD01000014.1"/>
</dbReference>
<organism evidence="11 12">
    <name type="scientific">Anaerocolumna xylanovorans DSM 12503</name>
    <dbReference type="NCBI Taxonomy" id="1121345"/>
    <lineage>
        <taxon>Bacteria</taxon>
        <taxon>Bacillati</taxon>
        <taxon>Bacillota</taxon>
        <taxon>Clostridia</taxon>
        <taxon>Lachnospirales</taxon>
        <taxon>Lachnospiraceae</taxon>
        <taxon>Anaerocolumna</taxon>
    </lineage>
</organism>
<dbReference type="Gene3D" id="3.40.50.300">
    <property type="entry name" value="P-loop containing nucleotide triphosphate hydrolases"/>
    <property type="match status" value="1"/>
</dbReference>
<keyword evidence="2" id="KW-0813">Transport</keyword>
<keyword evidence="4" id="KW-0547">Nucleotide-binding</keyword>
<gene>
    <name evidence="11" type="ORF">SAMN02745217_04212</name>
</gene>
<dbReference type="FunFam" id="3.40.50.300:FF:000287">
    <property type="entry name" value="Multidrug ABC transporter ATP-binding protein"/>
    <property type="match status" value="1"/>
</dbReference>
<evidence type="ECO:0000256" key="1">
    <source>
        <dbReference type="ARBA" id="ARBA00004651"/>
    </source>
</evidence>
<evidence type="ECO:0000256" key="2">
    <source>
        <dbReference type="ARBA" id="ARBA00022448"/>
    </source>
</evidence>
<dbReference type="InterPro" id="IPR017871">
    <property type="entry name" value="ABC_transporter-like_CS"/>
</dbReference>
<dbReference type="InterPro" id="IPR003439">
    <property type="entry name" value="ABC_transporter-like_ATP-bd"/>
</dbReference>
<dbReference type="InterPro" id="IPR036640">
    <property type="entry name" value="ABC1_TM_sf"/>
</dbReference>
<dbReference type="Gene3D" id="1.20.1560.10">
    <property type="entry name" value="ABC transporter type 1, transmembrane domain"/>
    <property type="match status" value="1"/>
</dbReference>
<evidence type="ECO:0000256" key="7">
    <source>
        <dbReference type="ARBA" id="ARBA00023136"/>
    </source>
</evidence>
<dbReference type="PANTHER" id="PTHR24221">
    <property type="entry name" value="ATP-BINDING CASSETTE SUB-FAMILY B"/>
    <property type="match status" value="1"/>
</dbReference>
<dbReference type="PROSITE" id="PS00211">
    <property type="entry name" value="ABC_TRANSPORTER_1"/>
    <property type="match status" value="1"/>
</dbReference>
<dbReference type="PANTHER" id="PTHR24221:SF397">
    <property type="entry name" value="ABC TRANSPORTER, ATP-BINDING TRANSMEMBRANE PROTEIN"/>
    <property type="match status" value="1"/>
</dbReference>
<feature type="transmembrane region" description="Helical" evidence="8">
    <location>
        <begin position="20"/>
        <end position="44"/>
    </location>
</feature>
<feature type="transmembrane region" description="Helical" evidence="8">
    <location>
        <begin position="56"/>
        <end position="79"/>
    </location>
</feature>
<keyword evidence="7 8" id="KW-0472">Membrane</keyword>
<dbReference type="InterPro" id="IPR011527">
    <property type="entry name" value="ABC1_TM_dom"/>
</dbReference>